<dbReference type="KEGG" id="smo:SELMODRAFT_235331"/>
<dbReference type="SMART" id="SM00563">
    <property type="entry name" value="PlsC"/>
    <property type="match status" value="1"/>
</dbReference>
<dbReference type="PANTHER" id="PTHR15486">
    <property type="entry name" value="ANCIENT UBIQUITOUS PROTEIN"/>
    <property type="match status" value="1"/>
</dbReference>
<proteinExistence type="inferred from homology"/>
<dbReference type="OMA" id="MSNRMSM"/>
<sequence>MAEFPPIEKCGTTISRESESVASDLDGTLLRGRSSFPYFFLTTFETSGILRSWLLLLVSPLVWLLYHFISEAAGIKLLIFASLAGVPVSQIECIARSVLPRFYLQDLNPETWKVFSSFGKKIVVTANPRILVESLCKEFLGADEVIGTELEVDNRGRATGFVKSPGVLVGENKAKALLQACDPEQLPDVGLGDRQTDFPFMKLCKEGYVVPPSNNVEPVPKSQLLKPIIFHDGRLVQLPTPLVALVTLLWIPVGFVLACLRIAAGSLLPMSIVYHAFWLLGVRVTVKGTPPPRATKNSRGVLFICSHRTLLDPIFLSCALGRGVSAVTYSVSRLSEILSPIKTVALSRNRYKDAAQIRELLKEGDLVICPEGTTCREPFLLRFSALFAELADDIVPVAMDNRMSMFHGTAARAWKGMDPFYFFMNPSPSYEVTFLQQLPEELTCKGGKSSHEVANHIQRALAGVLDFECTNLTRKDKYKALVGTDGSVETKKST</sequence>
<keyword evidence="4 7" id="KW-0812">Transmembrane</keyword>
<dbReference type="InterPro" id="IPR002123">
    <property type="entry name" value="Plipid/glycerol_acylTrfase"/>
</dbReference>
<dbReference type="eggNOG" id="ENOG502QQTS">
    <property type="taxonomic scope" value="Eukaryota"/>
</dbReference>
<dbReference type="InParanoid" id="D8SWC3"/>
<feature type="domain" description="Phospholipid/glycerol acyltransferase" evidence="8">
    <location>
        <begin position="301"/>
        <end position="402"/>
    </location>
</feature>
<dbReference type="InterPro" id="IPR023214">
    <property type="entry name" value="HAD_sf"/>
</dbReference>
<dbReference type="OrthoDB" id="1854593at2759"/>
<evidence type="ECO:0000313" key="9">
    <source>
        <dbReference type="EMBL" id="EFJ11200.1"/>
    </source>
</evidence>
<accession>D8SWC3</accession>
<dbReference type="Proteomes" id="UP000001514">
    <property type="component" value="Unassembled WGS sequence"/>
</dbReference>
<feature type="transmembrane region" description="Helical" evidence="7">
    <location>
        <begin position="242"/>
        <end position="264"/>
    </location>
</feature>
<dbReference type="EMBL" id="GL377648">
    <property type="protein sequence ID" value="EFJ11200.1"/>
    <property type="molecule type" value="Genomic_DNA"/>
</dbReference>
<keyword evidence="5 7" id="KW-1133">Transmembrane helix</keyword>
<dbReference type="CDD" id="cd06551">
    <property type="entry name" value="LPLAT"/>
    <property type="match status" value="1"/>
</dbReference>
<dbReference type="Pfam" id="PF23270">
    <property type="entry name" value="HAD_RAM2_N"/>
    <property type="match status" value="1"/>
</dbReference>
<dbReference type="SUPFAM" id="SSF56784">
    <property type="entry name" value="HAD-like"/>
    <property type="match status" value="1"/>
</dbReference>
<evidence type="ECO:0000313" key="10">
    <source>
        <dbReference type="Proteomes" id="UP000001514"/>
    </source>
</evidence>
<dbReference type="GO" id="GO:0010143">
    <property type="term" value="P:cutin biosynthetic process"/>
    <property type="evidence" value="ECO:0000318"/>
    <property type="project" value="GO_Central"/>
</dbReference>
<evidence type="ECO:0000256" key="3">
    <source>
        <dbReference type="ARBA" id="ARBA00022679"/>
    </source>
</evidence>
<dbReference type="SUPFAM" id="SSF69593">
    <property type="entry name" value="Glycerol-3-phosphate (1)-acyltransferase"/>
    <property type="match status" value="1"/>
</dbReference>
<dbReference type="GO" id="GO:0016020">
    <property type="term" value="C:membrane"/>
    <property type="evidence" value="ECO:0000318"/>
    <property type="project" value="GO_Central"/>
</dbReference>
<dbReference type="STRING" id="88036.D8SWC3"/>
<evidence type="ECO:0000259" key="8">
    <source>
        <dbReference type="SMART" id="SM00563"/>
    </source>
</evidence>
<name>D8SWC3_SELML</name>
<dbReference type="AlphaFoldDB" id="D8SWC3"/>
<evidence type="ECO:0000256" key="1">
    <source>
        <dbReference type="ARBA" id="ARBA00004141"/>
    </source>
</evidence>
<dbReference type="GO" id="GO:0016791">
    <property type="term" value="F:phosphatase activity"/>
    <property type="evidence" value="ECO:0000318"/>
    <property type="project" value="GO_Central"/>
</dbReference>
<gene>
    <name evidence="9" type="primary">GPAT5-2</name>
    <name evidence="9" type="ORF">SELMODRAFT_235331</name>
</gene>
<dbReference type="InterPro" id="IPR056462">
    <property type="entry name" value="HAD_RAM2/GPAT1-8"/>
</dbReference>
<dbReference type="InterPro" id="IPR036412">
    <property type="entry name" value="HAD-like_sf"/>
</dbReference>
<reference evidence="9 10" key="1">
    <citation type="journal article" date="2011" name="Science">
        <title>The Selaginella genome identifies genetic changes associated with the evolution of vascular plants.</title>
        <authorList>
            <person name="Banks J.A."/>
            <person name="Nishiyama T."/>
            <person name="Hasebe M."/>
            <person name="Bowman J.L."/>
            <person name="Gribskov M."/>
            <person name="dePamphilis C."/>
            <person name="Albert V.A."/>
            <person name="Aono N."/>
            <person name="Aoyama T."/>
            <person name="Ambrose B.A."/>
            <person name="Ashton N.W."/>
            <person name="Axtell M.J."/>
            <person name="Barker E."/>
            <person name="Barker M.S."/>
            <person name="Bennetzen J.L."/>
            <person name="Bonawitz N.D."/>
            <person name="Chapple C."/>
            <person name="Cheng C."/>
            <person name="Correa L.G."/>
            <person name="Dacre M."/>
            <person name="DeBarry J."/>
            <person name="Dreyer I."/>
            <person name="Elias M."/>
            <person name="Engstrom E.M."/>
            <person name="Estelle M."/>
            <person name="Feng L."/>
            <person name="Finet C."/>
            <person name="Floyd S.K."/>
            <person name="Frommer W.B."/>
            <person name="Fujita T."/>
            <person name="Gramzow L."/>
            <person name="Gutensohn M."/>
            <person name="Harholt J."/>
            <person name="Hattori M."/>
            <person name="Heyl A."/>
            <person name="Hirai T."/>
            <person name="Hiwatashi Y."/>
            <person name="Ishikawa M."/>
            <person name="Iwata M."/>
            <person name="Karol K.G."/>
            <person name="Koehler B."/>
            <person name="Kolukisaoglu U."/>
            <person name="Kubo M."/>
            <person name="Kurata T."/>
            <person name="Lalonde S."/>
            <person name="Li K."/>
            <person name="Li Y."/>
            <person name="Litt A."/>
            <person name="Lyons E."/>
            <person name="Manning G."/>
            <person name="Maruyama T."/>
            <person name="Michael T.P."/>
            <person name="Mikami K."/>
            <person name="Miyazaki S."/>
            <person name="Morinaga S."/>
            <person name="Murata T."/>
            <person name="Mueller-Roeber B."/>
            <person name="Nelson D.R."/>
            <person name="Obara M."/>
            <person name="Oguri Y."/>
            <person name="Olmstead R.G."/>
            <person name="Onodera N."/>
            <person name="Petersen B.L."/>
            <person name="Pils B."/>
            <person name="Prigge M."/>
            <person name="Rensing S.A."/>
            <person name="Riano-Pachon D.M."/>
            <person name="Roberts A.W."/>
            <person name="Sato Y."/>
            <person name="Scheller H.V."/>
            <person name="Schulz B."/>
            <person name="Schulz C."/>
            <person name="Shakirov E.V."/>
            <person name="Shibagaki N."/>
            <person name="Shinohara N."/>
            <person name="Shippen D.E."/>
            <person name="Soerensen I."/>
            <person name="Sotooka R."/>
            <person name="Sugimoto N."/>
            <person name="Sugita M."/>
            <person name="Sumikawa N."/>
            <person name="Tanurdzic M."/>
            <person name="Theissen G."/>
            <person name="Ulvskov P."/>
            <person name="Wakazuki S."/>
            <person name="Weng J.K."/>
            <person name="Willats W.W."/>
            <person name="Wipf D."/>
            <person name="Wolf P.G."/>
            <person name="Yang L."/>
            <person name="Zimmer A.D."/>
            <person name="Zhu Q."/>
            <person name="Mitros T."/>
            <person name="Hellsten U."/>
            <person name="Loque D."/>
            <person name="Otillar R."/>
            <person name="Salamov A."/>
            <person name="Schmutz J."/>
            <person name="Shapiro H."/>
            <person name="Lindquist E."/>
            <person name="Lucas S."/>
            <person name="Rokhsar D."/>
            <person name="Grigoriev I.V."/>
        </authorList>
    </citation>
    <scope>NUCLEOTIDE SEQUENCE [LARGE SCALE GENOMIC DNA]</scope>
</reference>
<feature type="transmembrane region" description="Helical" evidence="7">
    <location>
        <begin position="49"/>
        <end position="69"/>
    </location>
</feature>
<organism evidence="10">
    <name type="scientific">Selaginella moellendorffii</name>
    <name type="common">Spikemoss</name>
    <dbReference type="NCBI Taxonomy" id="88036"/>
    <lineage>
        <taxon>Eukaryota</taxon>
        <taxon>Viridiplantae</taxon>
        <taxon>Streptophyta</taxon>
        <taxon>Embryophyta</taxon>
        <taxon>Tracheophyta</taxon>
        <taxon>Lycopodiopsida</taxon>
        <taxon>Selaginellales</taxon>
        <taxon>Selaginellaceae</taxon>
        <taxon>Selaginella</taxon>
    </lineage>
</organism>
<dbReference type="GO" id="GO:0090447">
    <property type="term" value="F:glycerol-3-phosphate 2-O-acyltransferase activity"/>
    <property type="evidence" value="ECO:0000318"/>
    <property type="project" value="GO_Central"/>
</dbReference>
<dbReference type="HOGENOM" id="CLU_028504_1_0_1"/>
<evidence type="ECO:0000256" key="6">
    <source>
        <dbReference type="ARBA" id="ARBA00023136"/>
    </source>
</evidence>
<evidence type="ECO:0000256" key="5">
    <source>
        <dbReference type="ARBA" id="ARBA00022989"/>
    </source>
</evidence>
<keyword evidence="3" id="KW-0808">Transferase</keyword>
<dbReference type="PANTHER" id="PTHR15486:SF96">
    <property type="entry name" value="LIPID DROPLET-REGULATING VLDL ASSEMBLY FACTOR AUP1"/>
    <property type="match status" value="1"/>
</dbReference>
<comment type="subcellular location">
    <subcellularLocation>
        <location evidence="1">Membrane</location>
        <topology evidence="1">Multi-pass membrane protein</topology>
    </subcellularLocation>
</comment>
<dbReference type="Gramene" id="EFJ11200">
    <property type="protein sequence ID" value="EFJ11200"/>
    <property type="gene ID" value="SELMODRAFT_235331"/>
</dbReference>
<dbReference type="GeneID" id="9663178"/>
<comment type="similarity">
    <text evidence="2">Belongs to the GPAT/DAPAT family.</text>
</comment>
<evidence type="ECO:0000256" key="4">
    <source>
        <dbReference type="ARBA" id="ARBA00022692"/>
    </source>
</evidence>
<keyword evidence="6 7" id="KW-0472">Membrane</keyword>
<evidence type="ECO:0000256" key="7">
    <source>
        <dbReference type="SAM" id="Phobius"/>
    </source>
</evidence>
<dbReference type="Gene3D" id="3.40.50.1000">
    <property type="entry name" value="HAD superfamily/HAD-like"/>
    <property type="match status" value="1"/>
</dbReference>
<dbReference type="Pfam" id="PF01553">
    <property type="entry name" value="Acyltransferase"/>
    <property type="match status" value="1"/>
</dbReference>
<evidence type="ECO:0000256" key="2">
    <source>
        <dbReference type="ARBA" id="ARBA00007937"/>
    </source>
</evidence>
<protein>
    <submittedName>
        <fullName evidence="9">Uncharacterized protein GPAT5-2</fullName>
    </submittedName>
</protein>
<keyword evidence="10" id="KW-1185">Reference proteome</keyword>